<evidence type="ECO:0000256" key="1">
    <source>
        <dbReference type="SAM" id="MobiDB-lite"/>
    </source>
</evidence>
<feature type="domain" description="Sleeping Beauty transposase HTH" evidence="2">
    <location>
        <begin position="353"/>
        <end position="384"/>
    </location>
</feature>
<accession>A0A6J2RCQ7</accession>
<keyword evidence="3" id="KW-1185">Reference proteome</keyword>
<dbReference type="Gene3D" id="3.30.420.10">
    <property type="entry name" value="Ribonuclease H-like superfamily/Ribonuclease H"/>
    <property type="match status" value="1"/>
</dbReference>
<dbReference type="RefSeq" id="XP_029307080.1">
    <property type="nucleotide sequence ID" value="XM_029451220.1"/>
</dbReference>
<dbReference type="Pfam" id="PF25787">
    <property type="entry name" value="HTH_SB"/>
    <property type="match status" value="1"/>
</dbReference>
<dbReference type="Gene3D" id="1.10.10.10">
    <property type="entry name" value="Winged helix-like DNA-binding domain superfamily/Winged helix DNA-binding domain"/>
    <property type="match status" value="1"/>
</dbReference>
<feature type="region of interest" description="Disordered" evidence="1">
    <location>
        <begin position="1"/>
        <end position="43"/>
    </location>
</feature>
<feature type="compositionally biased region" description="Basic and acidic residues" evidence="1">
    <location>
        <begin position="243"/>
        <end position="265"/>
    </location>
</feature>
<dbReference type="Proteomes" id="UP000504630">
    <property type="component" value="Chromosome 16"/>
</dbReference>
<dbReference type="InterPro" id="IPR057667">
    <property type="entry name" value="HTH_SB"/>
</dbReference>
<feature type="region of interest" description="Disordered" evidence="1">
    <location>
        <begin position="100"/>
        <end position="140"/>
    </location>
</feature>
<dbReference type="OrthoDB" id="8954262at2759"/>
<protein>
    <submittedName>
        <fullName evidence="4">Restin homolog</fullName>
    </submittedName>
</protein>
<sequence>MSDNCDMFRSTSEEDDETGGVHFINKMDLSEEQRQEEQDINEEEEALRRRLYQAETTYRQKKELHEQLFQHGLDLEAEINKTAAENDYFTSKVKELQQQVENRRKLKEGEDAEALHRELLSEKESRKQSSYIREMEKENQKLKETTEYLNAELEQLSLGKNNQDLELRTAEQELKHKLEEVQEELRRKDEEIETKSETLTQRNEKIENYFSIIEELKQNHRVLQEQLSSRPEKQILTGQKETSTTERQQHSSKAADEEDQEHKVERHQKKENGWCCLSGLWKGVKAVGHIAVCVLLTVGIIESMAPVCNSPDPDCNLWNMALDWLDPYDALHHTLSCLLTRRINQSESNLSTMGKTKELSKDIRDKTVDLHKAGKGYKTFSKQLRPQGPPAPEGTCTGPFEASNEHLNDAEKVWEKVMWSDETNIEIFGINLTRHVWRKRNADYNPKNTILTIKHGGGNIILWGCFCAKGLC</sequence>
<dbReference type="InterPro" id="IPR036397">
    <property type="entry name" value="RNaseH_sf"/>
</dbReference>
<dbReference type="GO" id="GO:0003676">
    <property type="term" value="F:nucleic acid binding"/>
    <property type="evidence" value="ECO:0007669"/>
    <property type="project" value="InterPro"/>
</dbReference>
<dbReference type="GeneID" id="115021080"/>
<dbReference type="AlphaFoldDB" id="A0A6J2RCQ7"/>
<evidence type="ECO:0000259" key="2">
    <source>
        <dbReference type="Pfam" id="PF25787"/>
    </source>
</evidence>
<dbReference type="KEGG" id="cgob:115021080"/>
<feature type="region of interest" description="Disordered" evidence="1">
    <location>
        <begin position="381"/>
        <end position="400"/>
    </location>
</feature>
<feature type="compositionally biased region" description="Basic and acidic residues" evidence="1">
    <location>
        <begin position="101"/>
        <end position="140"/>
    </location>
</feature>
<dbReference type="InParanoid" id="A0A6J2RCQ7"/>
<evidence type="ECO:0000313" key="4">
    <source>
        <dbReference type="RefSeq" id="XP_029307080.1"/>
    </source>
</evidence>
<evidence type="ECO:0000313" key="3">
    <source>
        <dbReference type="Proteomes" id="UP000504630"/>
    </source>
</evidence>
<feature type="compositionally biased region" description="Basic and acidic residues" evidence="1">
    <location>
        <begin position="28"/>
        <end position="37"/>
    </location>
</feature>
<feature type="region of interest" description="Disordered" evidence="1">
    <location>
        <begin position="227"/>
        <end position="265"/>
    </location>
</feature>
<proteinExistence type="predicted"/>
<gene>
    <name evidence="4" type="primary">LOC115021080</name>
</gene>
<organism evidence="3 4">
    <name type="scientific">Cottoperca gobio</name>
    <name type="common">Frogmouth</name>
    <name type="synonym">Aphritis gobio</name>
    <dbReference type="NCBI Taxonomy" id="56716"/>
    <lineage>
        <taxon>Eukaryota</taxon>
        <taxon>Metazoa</taxon>
        <taxon>Chordata</taxon>
        <taxon>Craniata</taxon>
        <taxon>Vertebrata</taxon>
        <taxon>Euteleostomi</taxon>
        <taxon>Actinopterygii</taxon>
        <taxon>Neopterygii</taxon>
        <taxon>Teleostei</taxon>
        <taxon>Neoteleostei</taxon>
        <taxon>Acanthomorphata</taxon>
        <taxon>Eupercaria</taxon>
        <taxon>Perciformes</taxon>
        <taxon>Notothenioidei</taxon>
        <taxon>Bovichtidae</taxon>
        <taxon>Cottoperca</taxon>
    </lineage>
</organism>
<dbReference type="InterPro" id="IPR036388">
    <property type="entry name" value="WH-like_DNA-bd_sf"/>
</dbReference>
<reference evidence="4" key="1">
    <citation type="submission" date="2025-08" db="UniProtKB">
        <authorList>
            <consortium name="RefSeq"/>
        </authorList>
    </citation>
    <scope>IDENTIFICATION</scope>
</reference>
<name>A0A6J2RCQ7_COTGO</name>